<proteinExistence type="predicted"/>
<name>A0A0A9GAV9_ARUDO</name>
<reference evidence="1" key="1">
    <citation type="submission" date="2014-09" db="EMBL/GenBank/DDBJ databases">
        <authorList>
            <person name="Magalhaes I.L.F."/>
            <person name="Oliveira U."/>
            <person name="Santos F.R."/>
            <person name="Vidigal T.H.D.A."/>
            <person name="Brescovit A.D."/>
            <person name="Santos A.J."/>
        </authorList>
    </citation>
    <scope>NUCLEOTIDE SEQUENCE</scope>
    <source>
        <tissue evidence="1">Shoot tissue taken approximately 20 cm above the soil surface</tissue>
    </source>
</reference>
<evidence type="ECO:0000313" key="1">
    <source>
        <dbReference type="EMBL" id="JAE17843.1"/>
    </source>
</evidence>
<dbReference type="AlphaFoldDB" id="A0A0A9GAV9"/>
<organism evidence="1">
    <name type="scientific">Arundo donax</name>
    <name type="common">Giant reed</name>
    <name type="synonym">Donax arundinaceus</name>
    <dbReference type="NCBI Taxonomy" id="35708"/>
    <lineage>
        <taxon>Eukaryota</taxon>
        <taxon>Viridiplantae</taxon>
        <taxon>Streptophyta</taxon>
        <taxon>Embryophyta</taxon>
        <taxon>Tracheophyta</taxon>
        <taxon>Spermatophyta</taxon>
        <taxon>Magnoliopsida</taxon>
        <taxon>Liliopsida</taxon>
        <taxon>Poales</taxon>
        <taxon>Poaceae</taxon>
        <taxon>PACMAD clade</taxon>
        <taxon>Arundinoideae</taxon>
        <taxon>Arundineae</taxon>
        <taxon>Arundo</taxon>
    </lineage>
</organism>
<accession>A0A0A9GAV9</accession>
<sequence length="105" mass="11563">MKATRFVVTLHCHVGMNLRRETATVTSAWCLAIEIRDKRAQICNYRLHVLKTKKNSTGGGWPVQKCGTSLRGVGGSCCLAPGLRSCRRYGSHLPRGSFLSVFSLP</sequence>
<dbReference type="EMBL" id="GBRH01180053">
    <property type="protein sequence ID" value="JAE17843.1"/>
    <property type="molecule type" value="Transcribed_RNA"/>
</dbReference>
<reference evidence="1" key="2">
    <citation type="journal article" date="2015" name="Data Brief">
        <title>Shoot transcriptome of the giant reed, Arundo donax.</title>
        <authorList>
            <person name="Barrero R.A."/>
            <person name="Guerrero F.D."/>
            <person name="Moolhuijzen P."/>
            <person name="Goolsby J.A."/>
            <person name="Tidwell J."/>
            <person name="Bellgard S.E."/>
            <person name="Bellgard M.I."/>
        </authorList>
    </citation>
    <scope>NUCLEOTIDE SEQUENCE</scope>
    <source>
        <tissue evidence="1">Shoot tissue taken approximately 20 cm above the soil surface</tissue>
    </source>
</reference>
<protein>
    <submittedName>
        <fullName evidence="1">Uncharacterized protein</fullName>
    </submittedName>
</protein>